<reference evidence="1" key="5">
    <citation type="journal article" date="2021" name="G3 (Bethesda)">
        <title>Aegilops tauschii genome assembly Aet v5.0 features greater sequence contiguity and improved annotation.</title>
        <authorList>
            <person name="Wang L."/>
            <person name="Zhu T."/>
            <person name="Rodriguez J.C."/>
            <person name="Deal K.R."/>
            <person name="Dubcovsky J."/>
            <person name="McGuire P.E."/>
            <person name="Lux T."/>
            <person name="Spannagl M."/>
            <person name="Mayer K.F.X."/>
            <person name="Baldrich P."/>
            <person name="Meyers B.C."/>
            <person name="Huo N."/>
            <person name="Gu Y.Q."/>
            <person name="Zhou H."/>
            <person name="Devos K.M."/>
            <person name="Bennetzen J.L."/>
            <person name="Unver T."/>
            <person name="Budak H."/>
            <person name="Gulick P.J."/>
            <person name="Galiba G."/>
            <person name="Kalapos B."/>
            <person name="Nelson D.R."/>
            <person name="Li P."/>
            <person name="You F.M."/>
            <person name="Luo M.C."/>
            <person name="Dvorak J."/>
        </authorList>
    </citation>
    <scope>NUCLEOTIDE SEQUENCE [LARGE SCALE GENOMIC DNA]</scope>
    <source>
        <strain evidence="1">cv. AL8/78</strain>
    </source>
</reference>
<name>A0A453BS03_AEGTS</name>
<reference evidence="1" key="3">
    <citation type="journal article" date="2017" name="Nature">
        <title>Genome sequence of the progenitor of the wheat D genome Aegilops tauschii.</title>
        <authorList>
            <person name="Luo M.C."/>
            <person name="Gu Y.Q."/>
            <person name="Puiu D."/>
            <person name="Wang H."/>
            <person name="Twardziok S.O."/>
            <person name="Deal K.R."/>
            <person name="Huo N."/>
            <person name="Zhu T."/>
            <person name="Wang L."/>
            <person name="Wang Y."/>
            <person name="McGuire P.E."/>
            <person name="Liu S."/>
            <person name="Long H."/>
            <person name="Ramasamy R.K."/>
            <person name="Rodriguez J.C."/>
            <person name="Van S.L."/>
            <person name="Yuan L."/>
            <person name="Wang Z."/>
            <person name="Xia Z."/>
            <person name="Xiao L."/>
            <person name="Anderson O.D."/>
            <person name="Ouyang S."/>
            <person name="Liang Y."/>
            <person name="Zimin A.V."/>
            <person name="Pertea G."/>
            <person name="Qi P."/>
            <person name="Bennetzen J.L."/>
            <person name="Dai X."/>
            <person name="Dawson M.W."/>
            <person name="Muller H.G."/>
            <person name="Kugler K."/>
            <person name="Rivarola-Duarte L."/>
            <person name="Spannagl M."/>
            <person name="Mayer K.F.X."/>
            <person name="Lu F.H."/>
            <person name="Bevan M.W."/>
            <person name="Leroy P."/>
            <person name="Li P."/>
            <person name="You F.M."/>
            <person name="Sun Q."/>
            <person name="Liu Z."/>
            <person name="Lyons E."/>
            <person name="Wicker T."/>
            <person name="Salzberg S.L."/>
            <person name="Devos K.M."/>
            <person name="Dvorak J."/>
        </authorList>
    </citation>
    <scope>NUCLEOTIDE SEQUENCE [LARGE SCALE GENOMIC DNA]</scope>
    <source>
        <strain evidence="1">cv. AL8/78</strain>
    </source>
</reference>
<dbReference type="AlphaFoldDB" id="A0A453BS03"/>
<sequence length="64" mass="7241">FSDGGNTYFKDIWLIGSPLIAKKKIIFYTIKYRNLLPHLGLESISFYIKYISLSNIQASTLAGP</sequence>
<protein>
    <submittedName>
        <fullName evidence="1">Uncharacterized protein</fullName>
    </submittedName>
</protein>
<evidence type="ECO:0000313" key="1">
    <source>
        <dbReference type="EnsemblPlants" id="AET2Gv20613300.4"/>
    </source>
</evidence>
<keyword evidence="2" id="KW-1185">Reference proteome</keyword>
<reference evidence="1" key="4">
    <citation type="submission" date="2019-03" db="UniProtKB">
        <authorList>
            <consortium name="EnsemblPlants"/>
        </authorList>
    </citation>
    <scope>IDENTIFICATION</scope>
</reference>
<organism evidence="1 2">
    <name type="scientific">Aegilops tauschii subsp. strangulata</name>
    <name type="common">Goatgrass</name>
    <dbReference type="NCBI Taxonomy" id="200361"/>
    <lineage>
        <taxon>Eukaryota</taxon>
        <taxon>Viridiplantae</taxon>
        <taxon>Streptophyta</taxon>
        <taxon>Embryophyta</taxon>
        <taxon>Tracheophyta</taxon>
        <taxon>Spermatophyta</taxon>
        <taxon>Magnoliopsida</taxon>
        <taxon>Liliopsida</taxon>
        <taxon>Poales</taxon>
        <taxon>Poaceae</taxon>
        <taxon>BOP clade</taxon>
        <taxon>Pooideae</taxon>
        <taxon>Triticodae</taxon>
        <taxon>Triticeae</taxon>
        <taxon>Triticinae</taxon>
        <taxon>Aegilops</taxon>
    </lineage>
</organism>
<dbReference type="Proteomes" id="UP000015105">
    <property type="component" value="Chromosome 2D"/>
</dbReference>
<proteinExistence type="predicted"/>
<accession>A0A453BS03</accession>
<dbReference type="Gramene" id="AET2Gv20613300.4">
    <property type="protein sequence ID" value="AET2Gv20613300.4"/>
    <property type="gene ID" value="AET2Gv20613300"/>
</dbReference>
<evidence type="ECO:0000313" key="2">
    <source>
        <dbReference type="Proteomes" id="UP000015105"/>
    </source>
</evidence>
<dbReference type="EnsemblPlants" id="AET2Gv20613300.4">
    <property type="protein sequence ID" value="AET2Gv20613300.4"/>
    <property type="gene ID" value="AET2Gv20613300"/>
</dbReference>
<reference evidence="2" key="2">
    <citation type="journal article" date="2017" name="Nat. Plants">
        <title>The Aegilops tauschii genome reveals multiple impacts of transposons.</title>
        <authorList>
            <person name="Zhao G."/>
            <person name="Zou C."/>
            <person name="Li K."/>
            <person name="Wang K."/>
            <person name="Li T."/>
            <person name="Gao L."/>
            <person name="Zhang X."/>
            <person name="Wang H."/>
            <person name="Yang Z."/>
            <person name="Liu X."/>
            <person name="Jiang W."/>
            <person name="Mao L."/>
            <person name="Kong X."/>
            <person name="Jiao Y."/>
            <person name="Jia J."/>
        </authorList>
    </citation>
    <scope>NUCLEOTIDE SEQUENCE [LARGE SCALE GENOMIC DNA]</scope>
    <source>
        <strain evidence="2">cv. AL8/78</strain>
    </source>
</reference>
<reference evidence="2" key="1">
    <citation type="journal article" date="2014" name="Science">
        <title>Ancient hybridizations among the ancestral genomes of bread wheat.</title>
        <authorList>
            <consortium name="International Wheat Genome Sequencing Consortium,"/>
            <person name="Marcussen T."/>
            <person name="Sandve S.R."/>
            <person name="Heier L."/>
            <person name="Spannagl M."/>
            <person name="Pfeifer M."/>
            <person name="Jakobsen K.S."/>
            <person name="Wulff B.B."/>
            <person name="Steuernagel B."/>
            <person name="Mayer K.F."/>
            <person name="Olsen O.A."/>
        </authorList>
    </citation>
    <scope>NUCLEOTIDE SEQUENCE [LARGE SCALE GENOMIC DNA]</scope>
    <source>
        <strain evidence="2">cv. AL8/78</strain>
    </source>
</reference>